<comment type="similarity">
    <text evidence="1">Belongs to the mTERF family.</text>
</comment>
<dbReference type="PANTHER" id="PTHR13068">
    <property type="entry name" value="CGI-12 PROTEIN-RELATED"/>
    <property type="match status" value="1"/>
</dbReference>
<keyword evidence="2" id="KW-0805">Transcription regulation</keyword>
<dbReference type="GO" id="GO:0006353">
    <property type="term" value="P:DNA-templated transcription termination"/>
    <property type="evidence" value="ECO:0007669"/>
    <property type="project" value="UniProtKB-KW"/>
</dbReference>
<keyword evidence="5" id="KW-1185">Reference proteome</keyword>
<dbReference type="STRING" id="429701.A0A2G9HY38"/>
<organism evidence="4 5">
    <name type="scientific">Handroanthus impetiginosus</name>
    <dbReference type="NCBI Taxonomy" id="429701"/>
    <lineage>
        <taxon>Eukaryota</taxon>
        <taxon>Viridiplantae</taxon>
        <taxon>Streptophyta</taxon>
        <taxon>Embryophyta</taxon>
        <taxon>Tracheophyta</taxon>
        <taxon>Spermatophyta</taxon>
        <taxon>Magnoliopsida</taxon>
        <taxon>eudicotyledons</taxon>
        <taxon>Gunneridae</taxon>
        <taxon>Pentapetalae</taxon>
        <taxon>asterids</taxon>
        <taxon>lamiids</taxon>
        <taxon>Lamiales</taxon>
        <taxon>Bignoniaceae</taxon>
        <taxon>Crescentiina</taxon>
        <taxon>Tabebuia alliance</taxon>
        <taxon>Handroanthus</taxon>
    </lineage>
</organism>
<comment type="caution">
    <text evidence="4">The sequence shown here is derived from an EMBL/GenBank/DDBJ whole genome shotgun (WGS) entry which is preliminary data.</text>
</comment>
<dbReference type="PANTHER" id="PTHR13068:SF130">
    <property type="entry name" value="TRANSCRIPTION TERMINATION FACTOR MTERF6, CHLOROPLASTIC_MITOCHONDRIAL-LIKE"/>
    <property type="match status" value="1"/>
</dbReference>
<evidence type="ECO:0000313" key="5">
    <source>
        <dbReference type="Proteomes" id="UP000231279"/>
    </source>
</evidence>
<gene>
    <name evidence="4" type="ORF">CDL12_04867</name>
</gene>
<dbReference type="EMBL" id="NKXS01000768">
    <property type="protein sequence ID" value="PIN22418.1"/>
    <property type="molecule type" value="Genomic_DNA"/>
</dbReference>
<evidence type="ECO:0000256" key="2">
    <source>
        <dbReference type="ARBA" id="ARBA00022472"/>
    </source>
</evidence>
<evidence type="ECO:0000256" key="3">
    <source>
        <dbReference type="ARBA" id="ARBA00022946"/>
    </source>
</evidence>
<dbReference type="AlphaFoldDB" id="A0A2G9HY38"/>
<dbReference type="Pfam" id="PF02536">
    <property type="entry name" value="mTERF"/>
    <property type="match status" value="1"/>
</dbReference>
<dbReference type="InterPro" id="IPR038538">
    <property type="entry name" value="MTERF_sf"/>
</dbReference>
<name>A0A2G9HY38_9LAMI</name>
<sequence length="415" mass="47462">MSVVIRRGVASLVFNNPSPLCFSLSLLSFSTSKETLPDNLRKYDFSPQVASRVASVLARCRNPEKSESVLSFLKENGFSNTQLEQIAKSCPRLLVADIEKIIKPKIKIFQDLGLSAREIAKIISSNPAILTRSIRNGMMPSLTVLKGLMGSNWGVSKLLKISSWFMNVDLDKAMVPNVDFLKSCGIPLNQIIRHICYSPWFILHNPEILRKSVEKADEMGFNRSSPRFMHAVRALTLSNESWELKLKTFRNFGFSEDEIFGMIFRNGAMQGIILVTVKWTTRLEKGDFLLVGIEAKATLLRITTTCKLGWNVVEFEGDNLLWQESSCRKQETLPDNLRKYDFSPHVASRVASVIYRSCLHDYNIVLVLVTYSLHLRFMVRYIVPRPRFPWVDAMILCDWYIGMELDRNEMTLKME</sequence>
<keyword evidence="2" id="KW-0806">Transcription termination</keyword>
<dbReference type="OrthoDB" id="637682at2759"/>
<dbReference type="SMART" id="SM00733">
    <property type="entry name" value="Mterf"/>
    <property type="match status" value="5"/>
</dbReference>
<keyword evidence="2" id="KW-0804">Transcription</keyword>
<accession>A0A2G9HY38</accession>
<protein>
    <recommendedName>
        <fullName evidence="6">Mitochondrial transcription termination factor, mTERF</fullName>
    </recommendedName>
</protein>
<keyword evidence="3" id="KW-0809">Transit peptide</keyword>
<dbReference type="GO" id="GO:0003676">
    <property type="term" value="F:nucleic acid binding"/>
    <property type="evidence" value="ECO:0007669"/>
    <property type="project" value="InterPro"/>
</dbReference>
<dbReference type="Proteomes" id="UP000231279">
    <property type="component" value="Unassembled WGS sequence"/>
</dbReference>
<dbReference type="Gene3D" id="1.25.70.10">
    <property type="entry name" value="Transcription termination factor 3, mitochondrial"/>
    <property type="match status" value="1"/>
</dbReference>
<proteinExistence type="inferred from homology"/>
<evidence type="ECO:0000256" key="1">
    <source>
        <dbReference type="ARBA" id="ARBA00007692"/>
    </source>
</evidence>
<reference evidence="5" key="1">
    <citation type="journal article" date="2018" name="Gigascience">
        <title>Genome assembly of the Pink Ipe (Handroanthus impetiginosus, Bignoniaceae), a highly valued, ecologically keystone Neotropical timber forest tree.</title>
        <authorList>
            <person name="Silva-Junior O.B."/>
            <person name="Grattapaglia D."/>
            <person name="Novaes E."/>
            <person name="Collevatti R.G."/>
        </authorList>
    </citation>
    <scope>NUCLEOTIDE SEQUENCE [LARGE SCALE GENOMIC DNA]</scope>
    <source>
        <strain evidence="5">cv. UFG-1</strain>
    </source>
</reference>
<evidence type="ECO:0008006" key="6">
    <source>
        <dbReference type="Google" id="ProtNLM"/>
    </source>
</evidence>
<dbReference type="InterPro" id="IPR003690">
    <property type="entry name" value="MTERF"/>
</dbReference>
<evidence type="ECO:0000313" key="4">
    <source>
        <dbReference type="EMBL" id="PIN22418.1"/>
    </source>
</evidence>